<dbReference type="Proteomes" id="UP001558652">
    <property type="component" value="Unassembled WGS sequence"/>
</dbReference>
<gene>
    <name evidence="2" type="ORF">AAG570_009372</name>
</gene>
<dbReference type="Gene3D" id="3.40.50.150">
    <property type="entry name" value="Vaccinia Virus protein VP39"/>
    <property type="match status" value="1"/>
</dbReference>
<dbReference type="InterPro" id="IPR029063">
    <property type="entry name" value="SAM-dependent_MTases_sf"/>
</dbReference>
<dbReference type="InterPro" id="IPR025714">
    <property type="entry name" value="Methyltranfer_dom"/>
</dbReference>
<sequence>MGDLYLRIFQIDDGSCLVPVESAICIICLHYLSYPSTINVHLVPKEKEYIGSVYINVNNMNYSTTNCMDIPFPSSYCRLPVFSNIDKISCVAGLCAVLRQIVKITGEEWKKLLGFRESCLVACAEFSMWTKFCEVDMIECSKHITLVQGNMLPKELARLEMHLSQPIRIHNIGKLDMTDHIFVEGPNFLLSDIVIAVSVFIVVETLQCWKSSVIPLTMKWLNSVMKDCGLQDGLSLLKLSKCDNDSREFILPAVSNYSLYKSDPKRYKPRNKLFTQQCDIDESMRKVSCVSLKSYEEIYDDSFNINIEDLPVPDVPQIRLERKMQQLLNLTKAVLQVSQKDDVIIDFCCGSGHLGFIVAHFQPKCTVILLDNKEKSLNRAKEKLHSLNLRNIYIIQTNLDYCIGPFQVGVSLHACGVASDLVIQKCLKRRANFVVCPCCYGSIQSNHILKYPQSVEFCNAGLSERDYLVLGHCADQAGTDQGEKGMQIVDTDRCLAAECLGYNVRLSKLSPPTCTPRNNLIVGYLAKSVKPLN</sequence>
<protein>
    <recommendedName>
        <fullName evidence="1">Methyltransferase domain-containing protein</fullName>
    </recommendedName>
</protein>
<proteinExistence type="predicted"/>
<evidence type="ECO:0000259" key="1">
    <source>
        <dbReference type="Pfam" id="PF13679"/>
    </source>
</evidence>
<evidence type="ECO:0000313" key="3">
    <source>
        <dbReference type="Proteomes" id="UP001558652"/>
    </source>
</evidence>
<feature type="domain" description="Methyltransferase" evidence="1">
    <location>
        <begin position="325"/>
        <end position="444"/>
    </location>
</feature>
<dbReference type="SUPFAM" id="SSF53335">
    <property type="entry name" value="S-adenosyl-L-methionine-dependent methyltransferases"/>
    <property type="match status" value="1"/>
</dbReference>
<dbReference type="PANTHER" id="PTHR13369:SF0">
    <property type="entry name" value="GLUTATHIONE S-TRANSFERASE C-TERMINAL DOMAIN-CONTAINING PROTEIN"/>
    <property type="match status" value="1"/>
</dbReference>
<dbReference type="PANTHER" id="PTHR13369">
    <property type="match status" value="1"/>
</dbReference>
<name>A0ABD0YPF7_9HEMI</name>
<organism evidence="2 3">
    <name type="scientific">Ranatra chinensis</name>
    <dbReference type="NCBI Taxonomy" id="642074"/>
    <lineage>
        <taxon>Eukaryota</taxon>
        <taxon>Metazoa</taxon>
        <taxon>Ecdysozoa</taxon>
        <taxon>Arthropoda</taxon>
        <taxon>Hexapoda</taxon>
        <taxon>Insecta</taxon>
        <taxon>Pterygota</taxon>
        <taxon>Neoptera</taxon>
        <taxon>Paraneoptera</taxon>
        <taxon>Hemiptera</taxon>
        <taxon>Heteroptera</taxon>
        <taxon>Panheteroptera</taxon>
        <taxon>Nepomorpha</taxon>
        <taxon>Nepidae</taxon>
        <taxon>Ranatrinae</taxon>
        <taxon>Ranatra</taxon>
    </lineage>
</organism>
<dbReference type="EMBL" id="JBFDAA010000004">
    <property type="protein sequence ID" value="KAL1137676.1"/>
    <property type="molecule type" value="Genomic_DNA"/>
</dbReference>
<evidence type="ECO:0000313" key="2">
    <source>
        <dbReference type="EMBL" id="KAL1137676.1"/>
    </source>
</evidence>
<accession>A0ABD0YPF7</accession>
<dbReference type="AlphaFoldDB" id="A0ABD0YPF7"/>
<reference evidence="2 3" key="1">
    <citation type="submission" date="2024-07" db="EMBL/GenBank/DDBJ databases">
        <title>Chromosome-level genome assembly of the water stick insect Ranatra chinensis (Heteroptera: Nepidae).</title>
        <authorList>
            <person name="Liu X."/>
        </authorList>
    </citation>
    <scope>NUCLEOTIDE SEQUENCE [LARGE SCALE GENOMIC DNA]</scope>
    <source>
        <strain evidence="2">Cailab_2021Rc</strain>
        <tissue evidence="2">Muscle</tissue>
    </source>
</reference>
<comment type="caution">
    <text evidence="2">The sequence shown here is derived from an EMBL/GenBank/DDBJ whole genome shotgun (WGS) entry which is preliminary data.</text>
</comment>
<dbReference type="Pfam" id="PF13679">
    <property type="entry name" value="Methyltransf_32"/>
    <property type="match status" value="1"/>
</dbReference>
<keyword evidence="3" id="KW-1185">Reference proteome</keyword>